<dbReference type="Gene3D" id="2.60.120.1130">
    <property type="match status" value="1"/>
</dbReference>
<sequence>MYNKSEDEYLEEFETNYSDLEVEDYNVKFKEDLEKSLQENFKIKIIMNQDLGNKARLNPILFNRITENPFKLKERNYPVDFAYKRNNSFALNLQIPETYKVTKLPENIAISLPNKGGSFSLKSTQKGNTINVYVRMIINKKIYSAIEYHTLKEFYKKIIIAENSYIILEKK</sequence>
<dbReference type="AlphaFoldDB" id="A0A9X2AKB7"/>
<evidence type="ECO:0000313" key="2">
    <source>
        <dbReference type="Proteomes" id="UP001139369"/>
    </source>
</evidence>
<keyword evidence="2" id="KW-1185">Reference proteome</keyword>
<name>A0A9X2AKB7_9FLAO</name>
<reference evidence="1" key="1">
    <citation type="submission" date="2022-02" db="EMBL/GenBank/DDBJ databases">
        <title>Polaribacter sp. MSW13, isolated from seawater.</title>
        <authorList>
            <person name="Kristyanto S."/>
            <person name="Jung J."/>
            <person name="Jeon C.O."/>
        </authorList>
    </citation>
    <scope>NUCLEOTIDE SEQUENCE</scope>
    <source>
        <strain evidence="1">MSW13</strain>
    </source>
</reference>
<accession>A0A9X2AKB7</accession>
<protein>
    <submittedName>
        <fullName evidence="1">DUF3858 domain-containing protein</fullName>
    </submittedName>
</protein>
<proteinExistence type="predicted"/>
<dbReference type="Proteomes" id="UP001139369">
    <property type="component" value="Unassembled WGS sequence"/>
</dbReference>
<dbReference type="EMBL" id="JAKQYM010000001">
    <property type="protein sequence ID" value="MCI2228045.1"/>
    <property type="molecule type" value="Genomic_DNA"/>
</dbReference>
<dbReference type="RefSeq" id="WP_242177159.1">
    <property type="nucleotide sequence ID" value="NZ_JAKQYM010000001.1"/>
</dbReference>
<evidence type="ECO:0000313" key="1">
    <source>
        <dbReference type="EMBL" id="MCI2228045.1"/>
    </source>
</evidence>
<gene>
    <name evidence="1" type="ORF">MC378_02615</name>
</gene>
<comment type="caution">
    <text evidence="1">The sequence shown here is derived from an EMBL/GenBank/DDBJ whole genome shotgun (WGS) entry which is preliminary data.</text>
</comment>
<organism evidence="1 2">
    <name type="scientific">Polaribacter marinus</name>
    <dbReference type="NCBI Taxonomy" id="2916838"/>
    <lineage>
        <taxon>Bacteria</taxon>
        <taxon>Pseudomonadati</taxon>
        <taxon>Bacteroidota</taxon>
        <taxon>Flavobacteriia</taxon>
        <taxon>Flavobacteriales</taxon>
        <taxon>Flavobacteriaceae</taxon>
    </lineage>
</organism>